<keyword evidence="1" id="KW-0732">Signal</keyword>
<feature type="signal peptide" evidence="1">
    <location>
        <begin position="1"/>
        <end position="25"/>
    </location>
</feature>
<evidence type="ECO:0008006" key="4">
    <source>
        <dbReference type="Google" id="ProtNLM"/>
    </source>
</evidence>
<dbReference type="AlphaFoldDB" id="A0A7W5BAH5"/>
<dbReference type="RefSeq" id="WP_183441019.1">
    <property type="nucleotide sequence ID" value="NZ_JACHXD010000005.1"/>
</dbReference>
<organism evidence="2 3">
    <name type="scientific">Pseudoduganella violacea</name>
    <dbReference type="NCBI Taxonomy" id="1715466"/>
    <lineage>
        <taxon>Bacteria</taxon>
        <taxon>Pseudomonadati</taxon>
        <taxon>Pseudomonadota</taxon>
        <taxon>Betaproteobacteria</taxon>
        <taxon>Burkholderiales</taxon>
        <taxon>Oxalobacteraceae</taxon>
        <taxon>Telluria group</taxon>
        <taxon>Pseudoduganella</taxon>
    </lineage>
</organism>
<dbReference type="EMBL" id="JACHXD010000005">
    <property type="protein sequence ID" value="MBB3119170.1"/>
    <property type="molecule type" value="Genomic_DNA"/>
</dbReference>
<comment type="caution">
    <text evidence="2">The sequence shown here is derived from an EMBL/GenBank/DDBJ whole genome shotgun (WGS) entry which is preliminary data.</text>
</comment>
<name>A0A7W5BAH5_9BURK</name>
<protein>
    <recommendedName>
        <fullName evidence="4">DUF3551 domain-containing protein</fullName>
    </recommendedName>
</protein>
<evidence type="ECO:0000313" key="3">
    <source>
        <dbReference type="Proteomes" id="UP000541535"/>
    </source>
</evidence>
<reference evidence="2 3" key="1">
    <citation type="submission" date="2020-08" db="EMBL/GenBank/DDBJ databases">
        <title>Genomic Encyclopedia of Type Strains, Phase III (KMG-III): the genomes of soil and plant-associated and newly described type strains.</title>
        <authorList>
            <person name="Whitman W."/>
        </authorList>
    </citation>
    <scope>NUCLEOTIDE SEQUENCE [LARGE SCALE GENOMIC DNA]</scope>
    <source>
        <strain evidence="2 3">CECT 8897</strain>
    </source>
</reference>
<sequence>MFKKLAVFLFAAAAALSASITTAIAAPGGCLAQCRLDYNECLGSGIDSAACRRELLQCNRDCRYPPA</sequence>
<accession>A0A7W5BAH5</accession>
<evidence type="ECO:0000313" key="2">
    <source>
        <dbReference type="EMBL" id="MBB3119170.1"/>
    </source>
</evidence>
<evidence type="ECO:0000256" key="1">
    <source>
        <dbReference type="SAM" id="SignalP"/>
    </source>
</evidence>
<feature type="chain" id="PRO_5031261282" description="DUF3551 domain-containing protein" evidence="1">
    <location>
        <begin position="26"/>
        <end position="67"/>
    </location>
</feature>
<keyword evidence="3" id="KW-1185">Reference proteome</keyword>
<dbReference type="Proteomes" id="UP000541535">
    <property type="component" value="Unassembled WGS sequence"/>
</dbReference>
<gene>
    <name evidence="2" type="ORF">FHS03_002221</name>
</gene>
<proteinExistence type="predicted"/>